<proteinExistence type="predicted"/>
<sequence>MNALKLMATELFILFLASLKGYSQSLEIYTDERGNRYAAISSKGMVAYKVENRSENPNFRKSIQLFKFTSTGQDTEAEKDTDGHDIYVYRTTRHTEVNNECDKKVAGRFIISPVIVDADGEANAAKMDWATANGYLATARTTDYKTDSYAVSKGCAMYRGKDGQDEPGTWRVPTRGECALILIFYKKMEERLAADGFKPFSLPTEGSGTYYWTATEKSGTSNEVWSMVIFPDDQISSYALSNMYKSKTDKSYYLRCIRDIPSE</sequence>
<dbReference type="OrthoDB" id="1049092at2"/>
<evidence type="ECO:0008006" key="3">
    <source>
        <dbReference type="Google" id="ProtNLM"/>
    </source>
</evidence>
<dbReference type="AlphaFoldDB" id="A0A413H6F8"/>
<comment type="caution">
    <text evidence="1">The sequence shown here is derived from an EMBL/GenBank/DDBJ whole genome shotgun (WGS) entry which is preliminary data.</text>
</comment>
<dbReference type="Proteomes" id="UP000286075">
    <property type="component" value="Unassembled WGS sequence"/>
</dbReference>
<gene>
    <name evidence="1" type="ORF">DXA68_08815</name>
</gene>
<accession>A0A413H6F8</accession>
<reference evidence="1 2" key="1">
    <citation type="submission" date="2018-08" db="EMBL/GenBank/DDBJ databases">
        <title>A genome reference for cultivated species of the human gut microbiota.</title>
        <authorList>
            <person name="Zou Y."/>
            <person name="Xue W."/>
            <person name="Luo G."/>
        </authorList>
    </citation>
    <scope>NUCLEOTIDE SEQUENCE [LARGE SCALE GENOMIC DNA]</scope>
    <source>
        <strain evidence="1 2">OF03-9BH</strain>
    </source>
</reference>
<evidence type="ECO:0000313" key="1">
    <source>
        <dbReference type="EMBL" id="RGX79204.1"/>
    </source>
</evidence>
<evidence type="ECO:0000313" key="2">
    <source>
        <dbReference type="Proteomes" id="UP000286075"/>
    </source>
</evidence>
<protein>
    <recommendedName>
        <fullName evidence="3">DUF1566 domain-containing protein</fullName>
    </recommendedName>
</protein>
<name>A0A413H6F8_9BACE</name>
<organism evidence="1 2">
    <name type="scientific">Bacteroides stercorirosoris</name>
    <dbReference type="NCBI Taxonomy" id="871324"/>
    <lineage>
        <taxon>Bacteria</taxon>
        <taxon>Pseudomonadati</taxon>
        <taxon>Bacteroidota</taxon>
        <taxon>Bacteroidia</taxon>
        <taxon>Bacteroidales</taxon>
        <taxon>Bacteroidaceae</taxon>
        <taxon>Bacteroides</taxon>
    </lineage>
</organism>
<dbReference type="EMBL" id="QSCF01000011">
    <property type="protein sequence ID" value="RGX79204.1"/>
    <property type="molecule type" value="Genomic_DNA"/>
</dbReference>
<dbReference type="RefSeq" id="WP_117987213.1">
    <property type="nucleotide sequence ID" value="NZ_CABMFG010000011.1"/>
</dbReference>